<sequence length="483" mass="55227">MSALKKLFKHTFIYGIATVLPRILGLILTPLYISFLPKADYGIYVSLMVYLILGNVLLSYGMETAFFRFINKEKKPEEVQSTALISILISTILVLAVSLLLRNQIADWLEYKIEFIVYAIFILCLDALVVIPFAWYRNMQMPKKYSAIKIFNVIVNLSLNLFFFLILPKIGKSNELVQALTFDDKVHYIFISNLIASLITLVIVLPLYIKIGIKFNRSIWMRMIQYGFPVLIAGLAFSINEGFDKLLLRYLLPSNTSDAVVGVYGACYKLGVFMTLFVTAFKLGVEPFFFQNASKKDAQRIYASITLYFTIFGAFIFLFVVAYTDVLKYLLIPQSEYWEALWIVPLILLANFCLGIYHNLSVWYKITDRTKYGAYISVAGAVITLGLNFLLIPIISYKGSAIATLAAYGTMMLLSYYYGKKHYPIPYNLKKIGSYLLVSIVLSVLSFYVFDRNLYVGTLFVLLFLLMIFILEKNELKKILKRA</sequence>
<evidence type="ECO:0000256" key="1">
    <source>
        <dbReference type="ARBA" id="ARBA00004651"/>
    </source>
</evidence>
<dbReference type="InterPro" id="IPR050833">
    <property type="entry name" value="Poly_Biosynth_Transport"/>
</dbReference>
<feature type="transmembrane region" description="Helical" evidence="6">
    <location>
        <begin position="187"/>
        <end position="208"/>
    </location>
</feature>
<feature type="transmembrane region" description="Helical" evidence="6">
    <location>
        <begin position="220"/>
        <end position="239"/>
    </location>
</feature>
<feature type="transmembrane region" description="Helical" evidence="6">
    <location>
        <begin position="41"/>
        <end position="62"/>
    </location>
</feature>
<keyword evidence="4 6" id="KW-1133">Transmembrane helix</keyword>
<evidence type="ECO:0000256" key="5">
    <source>
        <dbReference type="ARBA" id="ARBA00023136"/>
    </source>
</evidence>
<organism evidence="7 8">
    <name type="scientific">Zhouia amylolytica</name>
    <dbReference type="NCBI Taxonomy" id="376730"/>
    <lineage>
        <taxon>Bacteria</taxon>
        <taxon>Pseudomonadati</taxon>
        <taxon>Bacteroidota</taxon>
        <taxon>Flavobacteriia</taxon>
        <taxon>Flavobacteriales</taxon>
        <taxon>Flavobacteriaceae</taxon>
        <taxon>Zhouia</taxon>
    </lineage>
</organism>
<feature type="transmembrane region" description="Helical" evidence="6">
    <location>
        <begin position="431"/>
        <end position="448"/>
    </location>
</feature>
<dbReference type="GO" id="GO:0005886">
    <property type="term" value="C:plasma membrane"/>
    <property type="evidence" value="ECO:0007669"/>
    <property type="project" value="UniProtKB-SubCell"/>
</dbReference>
<feature type="transmembrane region" description="Helical" evidence="6">
    <location>
        <begin position="148"/>
        <end position="167"/>
    </location>
</feature>
<feature type="transmembrane region" description="Helical" evidence="6">
    <location>
        <begin position="340"/>
        <end position="360"/>
    </location>
</feature>
<comment type="subcellular location">
    <subcellularLocation>
        <location evidence="1">Cell membrane</location>
        <topology evidence="1">Multi-pass membrane protein</topology>
    </subcellularLocation>
</comment>
<proteinExistence type="predicted"/>
<evidence type="ECO:0000313" key="7">
    <source>
        <dbReference type="EMBL" id="SFS41944.1"/>
    </source>
</evidence>
<dbReference type="Proteomes" id="UP000183209">
    <property type="component" value="Unassembled WGS sequence"/>
</dbReference>
<evidence type="ECO:0000256" key="4">
    <source>
        <dbReference type="ARBA" id="ARBA00022989"/>
    </source>
</evidence>
<name>A0A1I6PP26_9FLAO</name>
<dbReference type="InterPro" id="IPR002797">
    <property type="entry name" value="Polysacc_synth"/>
</dbReference>
<feature type="transmembrane region" description="Helical" evidence="6">
    <location>
        <begin position="401"/>
        <end position="419"/>
    </location>
</feature>
<feature type="transmembrane region" description="Helical" evidence="6">
    <location>
        <begin position="301"/>
        <end position="320"/>
    </location>
</feature>
<evidence type="ECO:0000256" key="3">
    <source>
        <dbReference type="ARBA" id="ARBA00022692"/>
    </source>
</evidence>
<reference evidence="7 8" key="1">
    <citation type="submission" date="2016-10" db="EMBL/GenBank/DDBJ databases">
        <authorList>
            <person name="de Groot N.N."/>
        </authorList>
    </citation>
    <scope>NUCLEOTIDE SEQUENCE [LARGE SCALE GENOMIC DNA]</scope>
    <source>
        <strain evidence="7 8">CGMCC 1.6114</strain>
    </source>
</reference>
<dbReference type="RefSeq" id="WP_074976547.1">
    <property type="nucleotide sequence ID" value="NZ_FPAG01000001.1"/>
</dbReference>
<evidence type="ECO:0000313" key="8">
    <source>
        <dbReference type="Proteomes" id="UP000183209"/>
    </source>
</evidence>
<keyword evidence="3 6" id="KW-0812">Transmembrane</keyword>
<feature type="transmembrane region" description="Helical" evidence="6">
    <location>
        <begin position="83"/>
        <end position="103"/>
    </location>
</feature>
<gene>
    <name evidence="7" type="ORF">SAMN04487906_0402</name>
</gene>
<feature type="transmembrane region" description="Helical" evidence="6">
    <location>
        <begin position="372"/>
        <end position="395"/>
    </location>
</feature>
<feature type="transmembrane region" description="Helical" evidence="6">
    <location>
        <begin position="454"/>
        <end position="471"/>
    </location>
</feature>
<keyword evidence="5 6" id="KW-0472">Membrane</keyword>
<dbReference type="OrthoDB" id="9814608at2"/>
<feature type="transmembrane region" description="Helical" evidence="6">
    <location>
        <begin position="12"/>
        <end position="35"/>
    </location>
</feature>
<accession>A0A1I6PP26</accession>
<dbReference type="PANTHER" id="PTHR30250:SF11">
    <property type="entry name" value="O-ANTIGEN TRANSPORTER-RELATED"/>
    <property type="match status" value="1"/>
</dbReference>
<dbReference type="EMBL" id="FPAG01000001">
    <property type="protein sequence ID" value="SFS41944.1"/>
    <property type="molecule type" value="Genomic_DNA"/>
</dbReference>
<dbReference type="PANTHER" id="PTHR30250">
    <property type="entry name" value="PST FAMILY PREDICTED COLANIC ACID TRANSPORTER"/>
    <property type="match status" value="1"/>
</dbReference>
<feature type="transmembrane region" description="Helical" evidence="6">
    <location>
        <begin position="115"/>
        <end position="136"/>
    </location>
</feature>
<keyword evidence="2" id="KW-1003">Cell membrane</keyword>
<feature type="transmembrane region" description="Helical" evidence="6">
    <location>
        <begin position="259"/>
        <end position="281"/>
    </location>
</feature>
<dbReference type="Pfam" id="PF01943">
    <property type="entry name" value="Polysacc_synt"/>
    <property type="match status" value="1"/>
</dbReference>
<evidence type="ECO:0000256" key="2">
    <source>
        <dbReference type="ARBA" id="ARBA00022475"/>
    </source>
</evidence>
<dbReference type="AlphaFoldDB" id="A0A1I6PP26"/>
<protein>
    <submittedName>
        <fullName evidence="7">Membrane protein involved in the export of O-antigen and teichoic acid</fullName>
    </submittedName>
</protein>
<evidence type="ECO:0000256" key="6">
    <source>
        <dbReference type="SAM" id="Phobius"/>
    </source>
</evidence>